<dbReference type="EMBL" id="BAABGZ010000010">
    <property type="protein sequence ID" value="GAA4350050.1"/>
    <property type="molecule type" value="Genomic_DNA"/>
</dbReference>
<feature type="compositionally biased region" description="Low complexity" evidence="1">
    <location>
        <begin position="19"/>
        <end position="39"/>
    </location>
</feature>
<proteinExistence type="predicted"/>
<reference evidence="3" key="1">
    <citation type="journal article" date="2019" name="Int. J. Syst. Evol. Microbiol.">
        <title>The Global Catalogue of Microorganisms (GCM) 10K type strain sequencing project: providing services to taxonomists for standard genome sequencing and annotation.</title>
        <authorList>
            <consortium name="The Broad Institute Genomics Platform"/>
            <consortium name="The Broad Institute Genome Sequencing Center for Infectious Disease"/>
            <person name="Wu L."/>
            <person name="Ma J."/>
        </authorList>
    </citation>
    <scope>NUCLEOTIDE SEQUENCE [LARGE SCALE GENOMIC DNA]</scope>
    <source>
        <strain evidence="3">JCM 17923</strain>
    </source>
</reference>
<keyword evidence="3" id="KW-1185">Reference proteome</keyword>
<protein>
    <submittedName>
        <fullName evidence="2">Uncharacterized protein</fullName>
    </submittedName>
</protein>
<evidence type="ECO:0000256" key="1">
    <source>
        <dbReference type="SAM" id="MobiDB-lite"/>
    </source>
</evidence>
<dbReference type="RefSeq" id="WP_345233933.1">
    <property type="nucleotide sequence ID" value="NZ_BAABGZ010000010.1"/>
</dbReference>
<name>A0ABP8I341_9BACT</name>
<evidence type="ECO:0000313" key="2">
    <source>
        <dbReference type="EMBL" id="GAA4350050.1"/>
    </source>
</evidence>
<feature type="region of interest" description="Disordered" evidence="1">
    <location>
        <begin position="547"/>
        <end position="568"/>
    </location>
</feature>
<organism evidence="2 3">
    <name type="scientific">Hymenobacter saemangeumensis</name>
    <dbReference type="NCBI Taxonomy" id="1084522"/>
    <lineage>
        <taxon>Bacteria</taxon>
        <taxon>Pseudomonadati</taxon>
        <taxon>Bacteroidota</taxon>
        <taxon>Cytophagia</taxon>
        <taxon>Cytophagales</taxon>
        <taxon>Hymenobacteraceae</taxon>
        <taxon>Hymenobacter</taxon>
    </lineage>
</organism>
<sequence length="661" mass="70621">MPLAAALLLAQPGVGQSRKPAPAAPKAAVGPAPKAAARPPAKKARPVASVGDSEPCSHYTPVVFKPLNRERFSPVLSLQPSELSRLAMVGGEYPQASGVSVQEGRLRVTFSKAVYYGALNLTPLLKGPWRQAADHKELLLEVEMRRTRFNPDASGSLSWRDSTKEERGIEIGWSAEGNCPSSFSAYHPHRGGPYGQLAPEKSAEPASHSVGWLLRRDTLFAVVDGAIAGVYGANGTPNGLGGRDARQLLLTYTGGPGQALEITQVRLSEGAEALSAPLLALRDAQKPAARPPGLELVAERTAENIRQEQEAPGTFSYVVKDGRLEVSSTAKDSYSDTWLTRLRLSRTIAEAIMARVAEQPVLLEVKSQLVGAGLKNRSSIQLSLGNGLLGLFYSGEQPGWQLRQSGAGVNQSGPVLGAAGDMHTWGLFMHRDSARVYVDDRPLGGPFAIKALLDTWKRNQFASNVLELRGQQPGAIAIYSVRVYGQEEARFAAQRKAAAEALAAKQEAETKARLLAEAQARQAALDVVNRQHAEKLAAEERAAAASRSTSTYSSSGSSSSGSSGSSSSGRFSFSTADMSAFRKTTVCLALLRSDNTIRSIECFEYPSGTSKAEALQRARNALQLSEETGVYFSTSTCDIASESAKSYFRNAGGYRTNVTCH</sequence>
<comment type="caution">
    <text evidence="2">The sequence shown here is derived from an EMBL/GenBank/DDBJ whole genome shotgun (WGS) entry which is preliminary data.</text>
</comment>
<accession>A0ABP8I341</accession>
<dbReference type="Proteomes" id="UP001501153">
    <property type="component" value="Unassembled WGS sequence"/>
</dbReference>
<gene>
    <name evidence="2" type="ORF">GCM10023185_07360</name>
</gene>
<evidence type="ECO:0000313" key="3">
    <source>
        <dbReference type="Proteomes" id="UP001501153"/>
    </source>
</evidence>
<feature type="region of interest" description="Disordered" evidence="1">
    <location>
        <begin position="13"/>
        <end position="54"/>
    </location>
</feature>